<dbReference type="Gene3D" id="3.40.50.150">
    <property type="entry name" value="Vaccinia Virus protein VP39"/>
    <property type="match status" value="1"/>
</dbReference>
<protein>
    <recommendedName>
        <fullName evidence="1">Methyltransferase domain-containing protein</fullName>
    </recommendedName>
</protein>
<evidence type="ECO:0000259" key="1">
    <source>
        <dbReference type="Pfam" id="PF13649"/>
    </source>
</evidence>
<sequence>MEKDDSLKRARYARLMWNAPLSKQHASELLDRLNLSSATAIVDLGCGWGEVLLQAVSSQSERSLAATGVDTDPIVLARARHNALDRGLDVTFVEQSAKLWHATADRAICIGSSHTLGGTRAMLEQLAVIVPEGRVLIGETCWERTPTEAAAVIFGDETMRLADLVAMCRETGWKVLHVSTADQREWDDFESGHRAGPREWLLENSGDPRAAEVQAEQDRREDEYLTVYRGVLSFAYLVLAR</sequence>
<evidence type="ECO:0000313" key="3">
    <source>
        <dbReference type="Proteomes" id="UP000233524"/>
    </source>
</evidence>
<dbReference type="InterPro" id="IPR041698">
    <property type="entry name" value="Methyltransf_25"/>
</dbReference>
<keyword evidence="3" id="KW-1185">Reference proteome</keyword>
<comment type="caution">
    <text evidence="2">The sequence shown here is derived from an EMBL/GenBank/DDBJ whole genome shotgun (WGS) entry which is preliminary data.</text>
</comment>
<proteinExistence type="predicted"/>
<dbReference type="Pfam" id="PF13649">
    <property type="entry name" value="Methyltransf_25"/>
    <property type="match status" value="1"/>
</dbReference>
<dbReference type="SUPFAM" id="SSF53335">
    <property type="entry name" value="S-adenosyl-L-methionine-dependent methyltransferases"/>
    <property type="match status" value="1"/>
</dbReference>
<organism evidence="2 3">
    <name type="scientific">Lomentospora prolificans</name>
    <dbReference type="NCBI Taxonomy" id="41688"/>
    <lineage>
        <taxon>Eukaryota</taxon>
        <taxon>Fungi</taxon>
        <taxon>Dikarya</taxon>
        <taxon>Ascomycota</taxon>
        <taxon>Pezizomycotina</taxon>
        <taxon>Sordariomycetes</taxon>
        <taxon>Hypocreomycetidae</taxon>
        <taxon>Microascales</taxon>
        <taxon>Microascaceae</taxon>
        <taxon>Lomentospora</taxon>
    </lineage>
</organism>
<gene>
    <name evidence="2" type="ORF">jhhlp_008157</name>
</gene>
<dbReference type="AlphaFoldDB" id="A0A2N3MZN5"/>
<reference evidence="2 3" key="1">
    <citation type="journal article" date="2017" name="G3 (Bethesda)">
        <title>First Draft Genome Sequence of the Pathogenic Fungus Lomentospora prolificans (Formerly Scedosporium prolificans).</title>
        <authorList>
            <person name="Luo R."/>
            <person name="Zimin A."/>
            <person name="Workman R."/>
            <person name="Fan Y."/>
            <person name="Pertea G."/>
            <person name="Grossman N."/>
            <person name="Wear M.P."/>
            <person name="Jia B."/>
            <person name="Miller H."/>
            <person name="Casadevall A."/>
            <person name="Timp W."/>
            <person name="Zhang S.X."/>
            <person name="Salzberg S.L."/>
        </authorList>
    </citation>
    <scope>NUCLEOTIDE SEQUENCE [LARGE SCALE GENOMIC DNA]</scope>
    <source>
        <strain evidence="2 3">JHH-5317</strain>
    </source>
</reference>
<dbReference type="EMBL" id="NLAX01001584">
    <property type="protein sequence ID" value="PKS05638.1"/>
    <property type="molecule type" value="Genomic_DNA"/>
</dbReference>
<dbReference type="InParanoid" id="A0A2N3MZN5"/>
<accession>A0A2N3MZN5</accession>
<dbReference type="CDD" id="cd02440">
    <property type="entry name" value="AdoMet_MTases"/>
    <property type="match status" value="1"/>
</dbReference>
<feature type="domain" description="Methyltransferase" evidence="1">
    <location>
        <begin position="41"/>
        <end position="126"/>
    </location>
</feature>
<dbReference type="Proteomes" id="UP000233524">
    <property type="component" value="Unassembled WGS sequence"/>
</dbReference>
<dbReference type="OrthoDB" id="8300214at2759"/>
<dbReference type="VEuPathDB" id="FungiDB:jhhlp_008157"/>
<dbReference type="InterPro" id="IPR029063">
    <property type="entry name" value="SAM-dependent_MTases_sf"/>
</dbReference>
<name>A0A2N3MZN5_9PEZI</name>
<evidence type="ECO:0000313" key="2">
    <source>
        <dbReference type="EMBL" id="PKS05638.1"/>
    </source>
</evidence>